<evidence type="ECO:0000313" key="2">
    <source>
        <dbReference type="Proteomes" id="UP000093903"/>
    </source>
</evidence>
<sequence>MTVWLICFLLLFAIAEVFSWAFDWLGELSLPLPIHILAGSILAVASNYDRILAPYNYNGEFWSRTSRIDNTTPEITVSPAAINYNLLDQENINNN</sequence>
<accession>A0A853MDI4</accession>
<protein>
    <submittedName>
        <fullName evidence="1">Uncharacterized protein</fullName>
    </submittedName>
</protein>
<dbReference type="Proteomes" id="UP000093903">
    <property type="component" value="Unassembled WGS sequence"/>
</dbReference>
<reference evidence="1 2" key="1">
    <citation type="submission" date="2016-05" db="EMBL/GenBank/DDBJ databases">
        <title>First complete genome of the cyanobacterium Cylindrospermopsis raciborskii CS505, containing a circular chromosome and a single extrachromosomal element.</title>
        <authorList>
            <person name="Fuentes J."/>
            <person name="Tamames J."/>
            <person name="Allen E."/>
            <person name="Plominski A."/>
            <person name="Vasquez M."/>
        </authorList>
    </citation>
    <scope>NUCLEOTIDE SEQUENCE [LARGE SCALE GENOMIC DNA]</scope>
    <source>
        <strain evidence="1 2">CS505</strain>
    </source>
</reference>
<gene>
    <name evidence="1" type="ORF">A9P98_02075</name>
</gene>
<organism evidence="1 2">
    <name type="scientific">Cylindrospermopsis raciborskii CS-505</name>
    <dbReference type="NCBI Taxonomy" id="533240"/>
    <lineage>
        <taxon>Bacteria</taxon>
        <taxon>Bacillati</taxon>
        <taxon>Cyanobacteriota</taxon>
        <taxon>Cyanophyceae</taxon>
        <taxon>Nostocales</taxon>
        <taxon>Aphanizomenonaceae</taxon>
        <taxon>Cylindrospermopsis</taxon>
    </lineage>
</organism>
<evidence type="ECO:0000313" key="1">
    <source>
        <dbReference type="EMBL" id="OBU75228.1"/>
    </source>
</evidence>
<comment type="caution">
    <text evidence="1">The sequence shown here is derived from an EMBL/GenBank/DDBJ whole genome shotgun (WGS) entry which is preliminary data.</text>
</comment>
<dbReference type="EMBL" id="LYXA01000001">
    <property type="protein sequence ID" value="OBU75228.1"/>
    <property type="molecule type" value="Genomic_DNA"/>
</dbReference>
<dbReference type="RefSeq" id="WP_006277392.1">
    <property type="nucleotide sequence ID" value="NZ_ACYA01000039.1"/>
</dbReference>
<dbReference type="GeneID" id="92781951"/>
<proteinExistence type="predicted"/>
<name>A0A853MDI4_9CYAN</name>
<dbReference type="AlphaFoldDB" id="A0A853MDI4"/>